<organism evidence="2 3">
    <name type="scientific">Paramecium octaurelia</name>
    <dbReference type="NCBI Taxonomy" id="43137"/>
    <lineage>
        <taxon>Eukaryota</taxon>
        <taxon>Sar</taxon>
        <taxon>Alveolata</taxon>
        <taxon>Ciliophora</taxon>
        <taxon>Intramacronucleata</taxon>
        <taxon>Oligohymenophorea</taxon>
        <taxon>Peniculida</taxon>
        <taxon>Parameciidae</taxon>
        <taxon>Paramecium</taxon>
    </lineage>
</organism>
<protein>
    <recommendedName>
        <fullName evidence="1">Calcineurin-like phosphoesterase domain-containing protein</fullName>
    </recommendedName>
</protein>
<dbReference type="OrthoDB" id="630188at2759"/>
<proteinExistence type="predicted"/>
<evidence type="ECO:0000313" key="3">
    <source>
        <dbReference type="Proteomes" id="UP000683925"/>
    </source>
</evidence>
<dbReference type="Pfam" id="PF00149">
    <property type="entry name" value="Metallophos"/>
    <property type="match status" value="1"/>
</dbReference>
<dbReference type="CDD" id="cd07379">
    <property type="entry name" value="MPP_239FB"/>
    <property type="match status" value="1"/>
</dbReference>
<dbReference type="InterPro" id="IPR004843">
    <property type="entry name" value="Calcineurin-like_PHP"/>
</dbReference>
<dbReference type="Proteomes" id="UP000683925">
    <property type="component" value="Unassembled WGS sequence"/>
</dbReference>
<dbReference type="GO" id="GO:0016787">
    <property type="term" value="F:hydrolase activity"/>
    <property type="evidence" value="ECO:0007669"/>
    <property type="project" value="InterPro"/>
</dbReference>
<evidence type="ECO:0000259" key="1">
    <source>
        <dbReference type="Pfam" id="PF00149"/>
    </source>
</evidence>
<dbReference type="PANTHER" id="PTHR12905:SF0">
    <property type="entry name" value="CALCINEURIN-LIKE PHOSPHOESTERASE DOMAIN-CONTAINING PROTEIN"/>
    <property type="match status" value="1"/>
</dbReference>
<evidence type="ECO:0000313" key="2">
    <source>
        <dbReference type="EMBL" id="CAD8133107.1"/>
    </source>
</evidence>
<gene>
    <name evidence="2" type="ORF">POCTA_138.1.T0040289</name>
</gene>
<feature type="domain" description="Calcineurin-like phosphoesterase" evidence="1">
    <location>
        <begin position="21"/>
        <end position="195"/>
    </location>
</feature>
<reference evidence="2" key="1">
    <citation type="submission" date="2021-01" db="EMBL/GenBank/DDBJ databases">
        <authorList>
            <consortium name="Genoscope - CEA"/>
            <person name="William W."/>
        </authorList>
    </citation>
    <scope>NUCLEOTIDE SEQUENCE</scope>
</reference>
<comment type="caution">
    <text evidence="2">The sequence shown here is derived from an EMBL/GenBank/DDBJ whole genome shotgun (WGS) entry which is preliminary data.</text>
</comment>
<dbReference type="PANTHER" id="PTHR12905">
    <property type="entry name" value="METALLOPHOSPHOESTERASE"/>
    <property type="match status" value="1"/>
</dbReference>
<dbReference type="OMA" id="ILAFIQW"/>
<accession>A0A8S1S011</accession>
<sequence length="235" mass="27086">MDNYLTFVCISDTHSQNYPLPPGDVLIHCGDFTKNGQKEEILAFIQWLIEQPFKYKIVIAGNHDVSLDTESYQSKLKQYHHKDSNFDDQELLQKLKDNCIYLFNSSIVIDGIKIWGSPYSLEFHTWAFQLKSENAEVFWSQIEEDSDIIVTHGPPLNHGDEVNIQGKLKNVGDEALLKRVLQIKPKYHLFGHIHEASGQTEQDGVRFINCCILSKSYKLCNKPFIFKLPKKQVIS</sequence>
<dbReference type="EMBL" id="CAJJDP010000003">
    <property type="protein sequence ID" value="CAD8133107.1"/>
    <property type="molecule type" value="Genomic_DNA"/>
</dbReference>
<dbReference type="InterPro" id="IPR051693">
    <property type="entry name" value="UPF0046_metallophosphoest"/>
</dbReference>
<dbReference type="AlphaFoldDB" id="A0A8S1S011"/>
<keyword evidence="3" id="KW-1185">Reference proteome</keyword>
<name>A0A8S1S011_PAROT</name>